<evidence type="ECO:0000256" key="1">
    <source>
        <dbReference type="ARBA" id="ARBA00005437"/>
    </source>
</evidence>
<name>A0AAW2V5H5_SESRA</name>
<accession>A0AAW2V5H5</accession>
<dbReference type="PANTHER" id="PTHR31087:SF25">
    <property type="entry name" value="TRANSLATION INITIATION FACTOR 2B FAMILY PROTEIN, PUTATIVE, EXPRESSED-RELATED"/>
    <property type="match status" value="1"/>
</dbReference>
<organism evidence="2">
    <name type="scientific">Sesamum radiatum</name>
    <name type="common">Black benniseed</name>
    <dbReference type="NCBI Taxonomy" id="300843"/>
    <lineage>
        <taxon>Eukaryota</taxon>
        <taxon>Viridiplantae</taxon>
        <taxon>Streptophyta</taxon>
        <taxon>Embryophyta</taxon>
        <taxon>Tracheophyta</taxon>
        <taxon>Spermatophyta</taxon>
        <taxon>Magnoliopsida</taxon>
        <taxon>eudicotyledons</taxon>
        <taxon>Gunneridae</taxon>
        <taxon>Pentapetalae</taxon>
        <taxon>asterids</taxon>
        <taxon>lamiids</taxon>
        <taxon>Lamiales</taxon>
        <taxon>Pedaliaceae</taxon>
        <taxon>Sesamum</taxon>
    </lineage>
</organism>
<sequence>MARVHPQVVANSTSTKQEVFTVWMKSLILGSNGCAVFDSDGEIVYRVDNYCHKSSNQVYVMDATGKVLFTIVKKKFSVVGLWEGYRSSRGGGRGVKNKENLGFRVRKLVGIRMILGLLTGYWPYKVVVRLSEDQACEYVMETHVSKPCCKIVDNSGGLVAEVKRKISKGGVVLGEDVLTMVVEPNIDHSLIMGLVVVFGLINRKL</sequence>
<comment type="similarity">
    <text evidence="1">Belongs to the LOR family.</text>
</comment>
<dbReference type="Pfam" id="PF04525">
    <property type="entry name" value="LOR"/>
    <property type="match status" value="1"/>
</dbReference>
<protein>
    <submittedName>
        <fullName evidence="2">Protein LURP-one-related 11</fullName>
    </submittedName>
</protein>
<proteinExistence type="inferred from homology"/>
<comment type="caution">
    <text evidence="2">The sequence shown here is derived from an EMBL/GenBank/DDBJ whole genome shotgun (WGS) entry which is preliminary data.</text>
</comment>
<dbReference type="SUPFAM" id="SSF54518">
    <property type="entry name" value="Tubby C-terminal domain-like"/>
    <property type="match status" value="1"/>
</dbReference>
<gene>
    <name evidence="2" type="ORF">Sradi_1027700</name>
</gene>
<reference evidence="2" key="2">
    <citation type="journal article" date="2024" name="Plant">
        <title>Genomic evolution and insights into agronomic trait innovations of Sesamum species.</title>
        <authorList>
            <person name="Miao H."/>
            <person name="Wang L."/>
            <person name="Qu L."/>
            <person name="Liu H."/>
            <person name="Sun Y."/>
            <person name="Le M."/>
            <person name="Wang Q."/>
            <person name="Wei S."/>
            <person name="Zheng Y."/>
            <person name="Lin W."/>
            <person name="Duan Y."/>
            <person name="Cao H."/>
            <person name="Xiong S."/>
            <person name="Wang X."/>
            <person name="Wei L."/>
            <person name="Li C."/>
            <person name="Ma Q."/>
            <person name="Ju M."/>
            <person name="Zhao R."/>
            <person name="Li G."/>
            <person name="Mu C."/>
            <person name="Tian Q."/>
            <person name="Mei H."/>
            <person name="Zhang T."/>
            <person name="Gao T."/>
            <person name="Zhang H."/>
        </authorList>
    </citation>
    <scope>NUCLEOTIDE SEQUENCE</scope>
    <source>
        <strain evidence="2">G02</strain>
    </source>
</reference>
<reference evidence="2" key="1">
    <citation type="submission" date="2020-06" db="EMBL/GenBank/DDBJ databases">
        <authorList>
            <person name="Li T."/>
            <person name="Hu X."/>
            <person name="Zhang T."/>
            <person name="Song X."/>
            <person name="Zhang H."/>
            <person name="Dai N."/>
            <person name="Sheng W."/>
            <person name="Hou X."/>
            <person name="Wei L."/>
        </authorList>
    </citation>
    <scope>NUCLEOTIDE SEQUENCE</scope>
    <source>
        <strain evidence="2">G02</strain>
        <tissue evidence="2">Leaf</tissue>
    </source>
</reference>
<dbReference type="Gene3D" id="2.40.160.200">
    <property type="entry name" value="LURP1-related"/>
    <property type="match status" value="1"/>
</dbReference>
<dbReference type="InterPro" id="IPR025659">
    <property type="entry name" value="Tubby-like_C"/>
</dbReference>
<dbReference type="InterPro" id="IPR007612">
    <property type="entry name" value="LOR"/>
</dbReference>
<dbReference type="AlphaFoldDB" id="A0AAW2V5H5"/>
<dbReference type="InterPro" id="IPR038595">
    <property type="entry name" value="LOR_sf"/>
</dbReference>
<dbReference type="EMBL" id="JACGWJ010000004">
    <property type="protein sequence ID" value="KAL0424929.1"/>
    <property type="molecule type" value="Genomic_DNA"/>
</dbReference>
<dbReference type="PANTHER" id="PTHR31087">
    <property type="match status" value="1"/>
</dbReference>
<evidence type="ECO:0000313" key="2">
    <source>
        <dbReference type="EMBL" id="KAL0424929.1"/>
    </source>
</evidence>